<comment type="caution">
    <text evidence="1">The sequence shown here is derived from an EMBL/GenBank/DDBJ whole genome shotgun (WGS) entry which is preliminary data.</text>
</comment>
<keyword evidence="1" id="KW-0347">Helicase</keyword>
<protein>
    <submittedName>
        <fullName evidence="1">ATP-dependent DNA helicase srs2</fullName>
        <ecNumber evidence="1">3.6.4.12</ecNumber>
    </submittedName>
</protein>
<evidence type="ECO:0000313" key="2">
    <source>
        <dbReference type="Proteomes" id="UP001172680"/>
    </source>
</evidence>
<proteinExistence type="predicted"/>
<sequence>MDSLLAGLNDAQRSAVTSPASVLQVLAPPGSGKTKTLTARVAYLVAQGLRPWNIIVCTFTIKAAREMGERIRNHIGDEVEKKLILGTFHSVARRFLVSYGHHINIPKNFGIADTSDSKAIVNRIIKRRGYGADPGKTRSRISTLKAKCISCDAHAATQKSAEQQEFASIYMEYEEILKMSSLLDYDDLLLRCAELLKRRPECVSNIEAVLIDEFQDTNQVQFELMQLLAQHSKTITTVGDPDQSIYGWRSAEIENLNRMRKLYPETHVANLEENYRSSGAILLSAQEVIEQDESRPAKKLQPTHCSGATPILRRLPSAAAEASWLVTEIQRTKALTGQLYNNDDFAILLRSAHLSRHIESALGKAGIPYRMVGGSRFFDRVEVKIILDYLRVISQPDHNDAVARIVNLPSRRVGNVTVNSLLAEAETKQTTLWTMLLSIAQGNKRPETKLSAQTLKGIEAFVSVILESSRKLSAEEDRPCSLIELVEHILKNISLEDYIRKTYADEFDARWANVAELIAQAADFSATALGSAYSTQELLPIVEGIEQRGASGNEDVLCRFLANVTLASATEMPTSEEGDGTVQQVTISTIHAAKGLEWPVVFIPGAYEGSIPHSRSEDTDEERRLLYVGMTRAQSLLYISYPTKNSQREKTSLSTFLSPTSMIKYFAVRGPSFNFTTSQDLARILRRTCPTEMAMHEGCLLVERVEDDRWPLDGEEEEPERSFIDFSNPSSDAFPYNFQSKRRKIDVKIPVAGYSTSITMQDQGAYSTAAATLSTGFVSAGTRMRELEQQVQEQKTVKKTTMLRRSQTEIEVVAETKETTAQCTTRQGSITTFFTKKSAAVSVTSSAPANQGGQIVPKARSKPILSSFQRSAPLNDISNVAAKAAAPPPSLPRSLSDHKLRMKPMLGRPPQVVHEEEEESSTKYVLLSSSPQKPDDEELYSRKQRSTRRHHTAFNKRLQACHNLPYDEHGTNSNPAGPSAKDSRHAEELTRLEWKTKSAGQRQSARAAKMKEGNDLDTGPAIPVHGVEARKRMYRLSESREEDDDKVTSPLKVYSSAG</sequence>
<dbReference type="EC" id="3.6.4.12" evidence="1"/>
<dbReference type="EMBL" id="JAPDRP010000010">
    <property type="protein sequence ID" value="KAJ9644030.1"/>
    <property type="molecule type" value="Genomic_DNA"/>
</dbReference>
<evidence type="ECO:0000313" key="1">
    <source>
        <dbReference type="EMBL" id="KAJ9644030.1"/>
    </source>
</evidence>
<dbReference type="Proteomes" id="UP001172680">
    <property type="component" value="Unassembled WGS sequence"/>
</dbReference>
<keyword evidence="1" id="KW-0067">ATP-binding</keyword>
<gene>
    <name evidence="1" type="primary">srs2</name>
    <name evidence="1" type="ORF">H2199_003898</name>
</gene>
<accession>A0ACC2Z962</accession>
<keyword evidence="1" id="KW-0547">Nucleotide-binding</keyword>
<name>A0ACC2Z962_9PEZI</name>
<keyword evidence="1" id="KW-0378">Hydrolase</keyword>
<keyword evidence="2" id="KW-1185">Reference proteome</keyword>
<reference evidence="1" key="1">
    <citation type="submission" date="2022-10" db="EMBL/GenBank/DDBJ databases">
        <title>Culturing micro-colonial fungi from biological soil crusts in the Mojave desert and describing Neophaeococcomyces mojavensis, and introducing the new genera and species Taxawa tesnikishii.</title>
        <authorList>
            <person name="Kurbessoian T."/>
            <person name="Stajich J.E."/>
        </authorList>
    </citation>
    <scope>NUCLEOTIDE SEQUENCE</scope>
    <source>
        <strain evidence="1">JES_115</strain>
    </source>
</reference>
<organism evidence="1 2">
    <name type="scientific">Coniosporium tulheliwenetii</name>
    <dbReference type="NCBI Taxonomy" id="3383036"/>
    <lineage>
        <taxon>Eukaryota</taxon>
        <taxon>Fungi</taxon>
        <taxon>Dikarya</taxon>
        <taxon>Ascomycota</taxon>
        <taxon>Pezizomycotina</taxon>
        <taxon>Dothideomycetes</taxon>
        <taxon>Dothideomycetes incertae sedis</taxon>
        <taxon>Coniosporium</taxon>
    </lineage>
</organism>